<dbReference type="Pfam" id="PF00534">
    <property type="entry name" value="Glycos_transf_1"/>
    <property type="match status" value="1"/>
</dbReference>
<proteinExistence type="predicted"/>
<feature type="domain" description="Glycosyl transferase family 1" evidence="1">
    <location>
        <begin position="219"/>
        <end position="394"/>
    </location>
</feature>
<sequence length="420" mass="48833">MKIALFTYEFFPKYGGISHTTTSLCKAFRDKDHILYVFNPYYKGNRIFDILDKKNSTLKDVFSIIKNKEQLRLLILSIRKIIGDKNISFSDRIKMVTFLFIPKYLVKFTKNITAVYSYFQKYNFDLIFGTATGGITLPLIFSLSRIFNKKVVSLSHGDDFLSKRFVSFRASYIKNLDKIILSNKRMKFLIKRIHCLSEDKLATINRGIIIKDYEVKESKQELRKQFNVRDNDFILISVGNHVPRKKFDLVIKVMAQIKKNQPTISIKYFLIGDGPSTPNLKEITKKLKLEKFVNFLGEKDYDIRNKYYKLSDLFLMPSITEKGSIEGFGISFLEANFFKLPVIGTNTGGIVEAIIDGETGLLVKPNDLNDLLEKILILYHHPEKRKEMGEIGHNRVIKDYNWNKIVNDYIEVFKNLVKSQ</sequence>
<dbReference type="PANTHER" id="PTHR45947">
    <property type="entry name" value="SULFOQUINOVOSYL TRANSFERASE SQD2"/>
    <property type="match status" value="1"/>
</dbReference>
<dbReference type="InterPro" id="IPR050194">
    <property type="entry name" value="Glycosyltransferase_grp1"/>
</dbReference>
<protein>
    <recommendedName>
        <fullName evidence="1">Glycosyl transferase family 1 domain-containing protein</fullName>
    </recommendedName>
</protein>
<dbReference type="AlphaFoldDB" id="A0A0F9UZ77"/>
<dbReference type="SUPFAM" id="SSF53756">
    <property type="entry name" value="UDP-Glycosyltransferase/glycogen phosphorylase"/>
    <property type="match status" value="1"/>
</dbReference>
<gene>
    <name evidence="2" type="ORF">LCGC14_0469910</name>
</gene>
<name>A0A0F9UZ77_9ZZZZ</name>
<dbReference type="GO" id="GO:0016757">
    <property type="term" value="F:glycosyltransferase activity"/>
    <property type="evidence" value="ECO:0007669"/>
    <property type="project" value="InterPro"/>
</dbReference>
<evidence type="ECO:0000259" key="1">
    <source>
        <dbReference type="Pfam" id="PF00534"/>
    </source>
</evidence>
<organism evidence="2">
    <name type="scientific">marine sediment metagenome</name>
    <dbReference type="NCBI Taxonomy" id="412755"/>
    <lineage>
        <taxon>unclassified sequences</taxon>
        <taxon>metagenomes</taxon>
        <taxon>ecological metagenomes</taxon>
    </lineage>
</organism>
<dbReference type="PANTHER" id="PTHR45947:SF3">
    <property type="entry name" value="SULFOQUINOVOSYL TRANSFERASE SQD2"/>
    <property type="match status" value="1"/>
</dbReference>
<dbReference type="CDD" id="cd03801">
    <property type="entry name" value="GT4_PimA-like"/>
    <property type="match status" value="1"/>
</dbReference>
<evidence type="ECO:0000313" key="2">
    <source>
        <dbReference type="EMBL" id="KKN66576.1"/>
    </source>
</evidence>
<dbReference type="InterPro" id="IPR001296">
    <property type="entry name" value="Glyco_trans_1"/>
</dbReference>
<dbReference type="EMBL" id="LAZR01000496">
    <property type="protein sequence ID" value="KKN66576.1"/>
    <property type="molecule type" value="Genomic_DNA"/>
</dbReference>
<accession>A0A0F9UZ77</accession>
<reference evidence="2" key="1">
    <citation type="journal article" date="2015" name="Nature">
        <title>Complex archaea that bridge the gap between prokaryotes and eukaryotes.</title>
        <authorList>
            <person name="Spang A."/>
            <person name="Saw J.H."/>
            <person name="Jorgensen S.L."/>
            <person name="Zaremba-Niedzwiedzka K."/>
            <person name="Martijn J."/>
            <person name="Lind A.E."/>
            <person name="van Eijk R."/>
            <person name="Schleper C."/>
            <person name="Guy L."/>
            <person name="Ettema T.J."/>
        </authorList>
    </citation>
    <scope>NUCLEOTIDE SEQUENCE</scope>
</reference>
<dbReference type="Gene3D" id="3.40.50.2000">
    <property type="entry name" value="Glycogen Phosphorylase B"/>
    <property type="match status" value="2"/>
</dbReference>
<comment type="caution">
    <text evidence="2">The sequence shown here is derived from an EMBL/GenBank/DDBJ whole genome shotgun (WGS) entry which is preliminary data.</text>
</comment>